<dbReference type="PANTHER" id="PTHR12714:SF9">
    <property type="entry name" value="PROTEIN-S-ISOPRENYLCYSTEINE O-METHYLTRANSFERASE"/>
    <property type="match status" value="1"/>
</dbReference>
<evidence type="ECO:0000256" key="5">
    <source>
        <dbReference type="SAM" id="Phobius"/>
    </source>
</evidence>
<proteinExistence type="predicted"/>
<dbReference type="EMBL" id="LT934425">
    <property type="protein sequence ID" value="SOH04232.1"/>
    <property type="molecule type" value="Genomic_DNA"/>
</dbReference>
<keyword evidence="8" id="KW-1185">Reference proteome</keyword>
<dbReference type="PANTHER" id="PTHR12714">
    <property type="entry name" value="PROTEIN-S ISOPRENYLCYSTEINE O-METHYLTRANSFERASE"/>
    <property type="match status" value="1"/>
</dbReference>
<reference evidence="6 9" key="3">
    <citation type="submission" date="2020-02" db="EMBL/GenBank/DDBJ databases">
        <title>Newly sequenced genome of strain CSTR1 showed variability in Candidatus Kuenenia stuttgartiensis genomes.</title>
        <authorList>
            <person name="Ding C."/>
            <person name="Adrian L."/>
        </authorList>
    </citation>
    <scope>NUCLEOTIDE SEQUENCE [LARGE SCALE GENOMIC DNA]</scope>
    <source>
        <strain evidence="6 9">CSTR1</strain>
    </source>
</reference>
<keyword evidence="3 5" id="KW-1133">Transmembrane helix</keyword>
<gene>
    <name evidence="6" type="ORF">KsCSTR_05140</name>
    <name evidence="7" type="ORF">KSMBR1_1733</name>
</gene>
<evidence type="ECO:0000313" key="6">
    <source>
        <dbReference type="EMBL" id="QII09893.1"/>
    </source>
</evidence>
<evidence type="ECO:0000313" key="8">
    <source>
        <dbReference type="Proteomes" id="UP000221734"/>
    </source>
</evidence>
<feature type="transmembrane region" description="Helical" evidence="5">
    <location>
        <begin position="138"/>
        <end position="161"/>
    </location>
</feature>
<evidence type="ECO:0000313" key="9">
    <source>
        <dbReference type="Proteomes" id="UP000501926"/>
    </source>
</evidence>
<evidence type="ECO:0000313" key="7">
    <source>
        <dbReference type="EMBL" id="SOH04232.1"/>
    </source>
</evidence>
<reference evidence="7" key="2">
    <citation type="submission" date="2017-10" db="EMBL/GenBank/DDBJ databases">
        <authorList>
            <person name="Banno H."/>
            <person name="Chua N.-H."/>
        </authorList>
    </citation>
    <scope>NUCLEOTIDE SEQUENCE [LARGE SCALE GENOMIC DNA]</scope>
    <source>
        <strain evidence="7">Kuenenia_mbr1_ru-nijmegen</strain>
    </source>
</reference>
<dbReference type="EMBL" id="CP049055">
    <property type="protein sequence ID" value="QII09893.1"/>
    <property type="molecule type" value="Genomic_DNA"/>
</dbReference>
<reference evidence="8" key="1">
    <citation type="submission" date="2017-10" db="EMBL/GenBank/DDBJ databases">
        <authorList>
            <person name="Frank J."/>
        </authorList>
    </citation>
    <scope>NUCLEOTIDE SEQUENCE [LARGE SCALE GENOMIC DNA]</scope>
</reference>
<dbReference type="InterPro" id="IPR007318">
    <property type="entry name" value="Phopholipid_MeTrfase"/>
</dbReference>
<dbReference type="Pfam" id="PF04191">
    <property type="entry name" value="PEMT"/>
    <property type="match status" value="1"/>
</dbReference>
<keyword evidence="4 5" id="KW-0472">Membrane</keyword>
<evidence type="ECO:0000256" key="2">
    <source>
        <dbReference type="ARBA" id="ARBA00022692"/>
    </source>
</evidence>
<feature type="transmembrane region" description="Helical" evidence="5">
    <location>
        <begin position="72"/>
        <end position="93"/>
    </location>
</feature>
<dbReference type="Proteomes" id="UP000501926">
    <property type="component" value="Chromosome"/>
</dbReference>
<feature type="transmembrane region" description="Helical" evidence="5">
    <location>
        <begin position="38"/>
        <end position="60"/>
    </location>
</feature>
<organism evidence="7 8">
    <name type="scientific">Kuenenia stuttgartiensis</name>
    <dbReference type="NCBI Taxonomy" id="174633"/>
    <lineage>
        <taxon>Bacteria</taxon>
        <taxon>Pseudomonadati</taxon>
        <taxon>Planctomycetota</taxon>
        <taxon>Candidatus Brocadiia</taxon>
        <taxon>Candidatus Brocadiales</taxon>
        <taxon>Candidatus Brocadiaceae</taxon>
        <taxon>Candidatus Kuenenia</taxon>
    </lineage>
</organism>
<dbReference type="KEGG" id="kst:KSMBR1_1733"/>
<dbReference type="Gene3D" id="1.20.120.1630">
    <property type="match status" value="1"/>
</dbReference>
<dbReference type="GO" id="GO:0016740">
    <property type="term" value="F:transferase activity"/>
    <property type="evidence" value="ECO:0007669"/>
    <property type="project" value="UniProtKB-ARBA"/>
</dbReference>
<dbReference type="GO" id="GO:0012505">
    <property type="term" value="C:endomembrane system"/>
    <property type="evidence" value="ECO:0007669"/>
    <property type="project" value="UniProtKB-SubCell"/>
</dbReference>
<evidence type="ECO:0000256" key="3">
    <source>
        <dbReference type="ARBA" id="ARBA00022989"/>
    </source>
</evidence>
<sequence>MVPAGIVKGTAVAAFKLYRPRVRESKTQNTVILWGKSLLNAFLFIAVFMVVLPCAAQRIITVKAPIPPAIGMWGGGLLVCAGMVMWIHCLWVFSHKGRGTPLMLDAPKNLVTDGFFRIMRNPIMLAELMIIWGEVLFFANLGILIYAIVISIIAHILVVYFEEPELKGRFGKQYEEYCRQVPRWLPGIKSKQRRE</sequence>
<accession>A0A2C9CEU7</accession>
<dbReference type="Proteomes" id="UP000221734">
    <property type="component" value="Chromosome Kuenenia_stuttgartiensis_MBR1"/>
</dbReference>
<evidence type="ECO:0000256" key="4">
    <source>
        <dbReference type="ARBA" id="ARBA00023136"/>
    </source>
</evidence>
<protein>
    <submittedName>
        <fullName evidence="6">Putative membrane protein</fullName>
    </submittedName>
</protein>
<keyword evidence="2 5" id="KW-0812">Transmembrane</keyword>
<dbReference type="OrthoDB" id="272002at2"/>
<comment type="subcellular location">
    <subcellularLocation>
        <location evidence="1">Endomembrane system</location>
        <topology evidence="1">Multi-pass membrane protein</topology>
    </subcellularLocation>
</comment>
<evidence type="ECO:0000256" key="1">
    <source>
        <dbReference type="ARBA" id="ARBA00004127"/>
    </source>
</evidence>
<name>A0A2C9CEU7_KUEST</name>
<dbReference type="AlphaFoldDB" id="A0A2C9CEU7"/>
<dbReference type="RefSeq" id="WP_099324958.1">
    <property type="nucleotide sequence ID" value="NZ_CP049055.1"/>
</dbReference>